<gene>
    <name evidence="13" type="ORF">R0137_16100</name>
</gene>
<dbReference type="Pfam" id="PF07715">
    <property type="entry name" value="Plug"/>
    <property type="match status" value="1"/>
</dbReference>
<evidence type="ECO:0000259" key="12">
    <source>
        <dbReference type="Pfam" id="PF07715"/>
    </source>
</evidence>
<proteinExistence type="inferred from homology"/>
<reference evidence="13 14" key="1">
    <citation type="submission" date="2023-10" db="EMBL/GenBank/DDBJ databases">
        <title>Two novel species belonging to the OM43/NOR5 clade.</title>
        <authorList>
            <person name="Park M."/>
        </authorList>
    </citation>
    <scope>NUCLEOTIDE SEQUENCE [LARGE SCALE GENOMIC DNA]</scope>
    <source>
        <strain evidence="13 14">IMCC45268</strain>
    </source>
</reference>
<evidence type="ECO:0000259" key="11">
    <source>
        <dbReference type="Pfam" id="PF00593"/>
    </source>
</evidence>
<feature type="signal peptide" evidence="10">
    <location>
        <begin position="1"/>
        <end position="29"/>
    </location>
</feature>
<keyword evidence="14" id="KW-1185">Reference proteome</keyword>
<evidence type="ECO:0000313" key="13">
    <source>
        <dbReference type="EMBL" id="WOJ96748.1"/>
    </source>
</evidence>
<sequence>MQHKLKPLPYALALLSAGFSATYLPQAIAQDPAALEEVVITGLRGKPRSAVDSAVPIDTFGLEQIEAISHTDTVDILQTLVPSFNVSRQPISDGASFIRPVQLRGLDSHHALVLVNGKRRHRASLVQIGGSGTQGPDVATIPAAAIQSIEVLRDGASSQYGSDAIAGVMNFNLKENSEGFDLTIDTGEYFEGDGAAYTVQGNIGLPLGEKGFLSISAEINDSEFTERSEQYCESWFCLDQSNPRFTEQSELRQGFVTGTPTPGASARIQALQSAFPGGVDAASVEGENAMPWGIPNREHQMFFFNAGYELDNGMELYAFGNYGAVQSDGSFFYRYPGNGTVEDLREEDGSIYNPLDKFAGGFTPRFEGEVEDVSLAGGLRGSLSEATSFDLSARFGSNEIDYRLFNTINPSLGSASPTDFRPGTLTNEEFQVQLDLVTEFDVGLASPLVFAYGASYLDETYDVGESSDEASYIAGPHAVSDPYGLCNDDGTPTSAGLAATNAPADEPLNCADPDDPVFTVVGVGSNGFPGYSPAFSEEYTRDSYAFYGDLSADVTDQLLLQGALRYEDYSDFGSEVVGKVAARYRINDAFALRGSFGTGFRAPTPGQQGTTNVSTRLPNGFPVATGLFPAGGTVAQALGAQELAPETSTSFTVGFTLELENLSLTFDAYSIDIDDRFRAVSTLDVSSDPNGDPDAYERFLALQAAGVAGAESIGGVNYFQNAINTETQGFDIVANYPVSWSNGQSTDFSLAMNYNEQEITDDPLDVLNPEGEFDLENQLPNVRWNATAFHNFGDFSLMGRARYFGEWEDSDNTSPLSIQTYDPVVFFDLEGSWQINANLRASIGGRNIFDEYPDQVDRIASDNDYCCGRLYPSTSVADWQGGYYYARLRVDF</sequence>
<evidence type="ECO:0000313" key="14">
    <source>
        <dbReference type="Proteomes" id="UP001626549"/>
    </source>
</evidence>
<dbReference type="PROSITE" id="PS52016">
    <property type="entry name" value="TONB_DEPENDENT_REC_3"/>
    <property type="match status" value="1"/>
</dbReference>
<evidence type="ECO:0000256" key="6">
    <source>
        <dbReference type="ARBA" id="ARBA00023136"/>
    </source>
</evidence>
<dbReference type="InterPro" id="IPR036942">
    <property type="entry name" value="Beta-barrel_TonB_sf"/>
</dbReference>
<feature type="domain" description="TonB-dependent receptor plug" evidence="12">
    <location>
        <begin position="52"/>
        <end position="168"/>
    </location>
</feature>
<name>A0ABZ0IB60_9GAMM</name>
<dbReference type="Proteomes" id="UP001626549">
    <property type="component" value="Chromosome"/>
</dbReference>
<dbReference type="EMBL" id="CP136865">
    <property type="protein sequence ID" value="WOJ96748.1"/>
    <property type="molecule type" value="Genomic_DNA"/>
</dbReference>
<dbReference type="Gene3D" id="2.40.170.20">
    <property type="entry name" value="TonB-dependent receptor, beta-barrel domain"/>
    <property type="match status" value="1"/>
</dbReference>
<keyword evidence="6 8" id="KW-0472">Membrane</keyword>
<evidence type="ECO:0000256" key="1">
    <source>
        <dbReference type="ARBA" id="ARBA00004571"/>
    </source>
</evidence>
<dbReference type="InterPro" id="IPR012910">
    <property type="entry name" value="Plug_dom"/>
</dbReference>
<evidence type="ECO:0000256" key="7">
    <source>
        <dbReference type="ARBA" id="ARBA00023237"/>
    </source>
</evidence>
<dbReference type="InterPro" id="IPR037066">
    <property type="entry name" value="Plug_dom_sf"/>
</dbReference>
<dbReference type="RefSeq" id="WP_407327418.1">
    <property type="nucleotide sequence ID" value="NZ_CP136865.1"/>
</dbReference>
<dbReference type="Gene3D" id="2.170.130.10">
    <property type="entry name" value="TonB-dependent receptor, plug domain"/>
    <property type="match status" value="1"/>
</dbReference>
<keyword evidence="13" id="KW-0675">Receptor</keyword>
<feature type="chain" id="PRO_5045505932" evidence="10">
    <location>
        <begin position="30"/>
        <end position="892"/>
    </location>
</feature>
<comment type="similarity">
    <text evidence="8 9">Belongs to the TonB-dependent receptor family.</text>
</comment>
<dbReference type="PANTHER" id="PTHR47234">
    <property type="match status" value="1"/>
</dbReference>
<feature type="domain" description="TonB-dependent receptor-like beta-barrel" evidence="11">
    <location>
        <begin position="319"/>
        <end position="848"/>
    </location>
</feature>
<dbReference type="InterPro" id="IPR039426">
    <property type="entry name" value="TonB-dep_rcpt-like"/>
</dbReference>
<dbReference type="SUPFAM" id="SSF56935">
    <property type="entry name" value="Porins"/>
    <property type="match status" value="1"/>
</dbReference>
<keyword evidence="3 8" id="KW-1134">Transmembrane beta strand</keyword>
<evidence type="ECO:0000256" key="5">
    <source>
        <dbReference type="ARBA" id="ARBA00023077"/>
    </source>
</evidence>
<dbReference type="Pfam" id="PF00593">
    <property type="entry name" value="TonB_dep_Rec_b-barrel"/>
    <property type="match status" value="1"/>
</dbReference>
<evidence type="ECO:0000256" key="10">
    <source>
        <dbReference type="SAM" id="SignalP"/>
    </source>
</evidence>
<comment type="subcellular location">
    <subcellularLocation>
        <location evidence="1 8">Cell outer membrane</location>
        <topology evidence="1 8">Multi-pass membrane protein</topology>
    </subcellularLocation>
</comment>
<organism evidence="13 14">
    <name type="scientific">Congregibacter brevis</name>
    <dbReference type="NCBI Taxonomy" id="3081201"/>
    <lineage>
        <taxon>Bacteria</taxon>
        <taxon>Pseudomonadati</taxon>
        <taxon>Pseudomonadota</taxon>
        <taxon>Gammaproteobacteria</taxon>
        <taxon>Cellvibrionales</taxon>
        <taxon>Halieaceae</taxon>
        <taxon>Congregibacter</taxon>
    </lineage>
</organism>
<evidence type="ECO:0000256" key="3">
    <source>
        <dbReference type="ARBA" id="ARBA00022452"/>
    </source>
</evidence>
<protein>
    <submittedName>
        <fullName evidence="13">TonB-dependent receptor</fullName>
    </submittedName>
</protein>
<dbReference type="PANTHER" id="PTHR47234:SF3">
    <property type="entry name" value="SECRETIN_TONB SHORT N-TERMINAL DOMAIN-CONTAINING PROTEIN"/>
    <property type="match status" value="1"/>
</dbReference>
<keyword evidence="4 8" id="KW-0812">Transmembrane</keyword>
<evidence type="ECO:0000256" key="4">
    <source>
        <dbReference type="ARBA" id="ARBA00022692"/>
    </source>
</evidence>
<evidence type="ECO:0000256" key="2">
    <source>
        <dbReference type="ARBA" id="ARBA00022448"/>
    </source>
</evidence>
<evidence type="ECO:0000256" key="8">
    <source>
        <dbReference type="PROSITE-ProRule" id="PRU01360"/>
    </source>
</evidence>
<keyword evidence="2 8" id="KW-0813">Transport</keyword>
<accession>A0ABZ0IB60</accession>
<keyword evidence="5 9" id="KW-0798">TonB box</keyword>
<dbReference type="InterPro" id="IPR000531">
    <property type="entry name" value="Beta-barrel_TonB"/>
</dbReference>
<evidence type="ECO:0000256" key="9">
    <source>
        <dbReference type="RuleBase" id="RU003357"/>
    </source>
</evidence>
<keyword evidence="7 8" id="KW-0998">Cell outer membrane</keyword>
<keyword evidence="10" id="KW-0732">Signal</keyword>